<accession>K2Q335</accession>
<feature type="signal peptide" evidence="1">
    <location>
        <begin position="1"/>
        <end position="24"/>
    </location>
</feature>
<proteinExistence type="predicted"/>
<feature type="chain" id="PRO_5003865807" description="Secretion system C-terminal sorting domain-containing protein" evidence="1">
    <location>
        <begin position="25"/>
        <end position="199"/>
    </location>
</feature>
<name>K2Q335_9FLAO</name>
<dbReference type="Proteomes" id="UP000007364">
    <property type="component" value="Unassembled WGS sequence"/>
</dbReference>
<dbReference type="OrthoDB" id="978867at2"/>
<reference evidence="2 3" key="1">
    <citation type="journal article" date="2012" name="J. Bacteriol.">
        <title>Genome Sequence of Galbibacter marinum Type Strain ck-I2-15.</title>
        <authorList>
            <person name="Lai Q."/>
            <person name="Li C."/>
            <person name="Shao Z."/>
        </authorList>
    </citation>
    <scope>NUCLEOTIDE SEQUENCE [LARGE SCALE GENOMIC DNA]</scope>
    <source>
        <strain evidence="3">ck-I2-15</strain>
    </source>
</reference>
<evidence type="ECO:0008006" key="4">
    <source>
        <dbReference type="Google" id="ProtNLM"/>
    </source>
</evidence>
<evidence type="ECO:0000256" key="1">
    <source>
        <dbReference type="SAM" id="SignalP"/>
    </source>
</evidence>
<dbReference type="RefSeq" id="WP_008991515.1">
    <property type="nucleotide sequence ID" value="NZ_AMSG01000009.1"/>
</dbReference>
<evidence type="ECO:0000313" key="3">
    <source>
        <dbReference type="Proteomes" id="UP000007364"/>
    </source>
</evidence>
<protein>
    <recommendedName>
        <fullName evidence="4">Secretion system C-terminal sorting domain-containing protein</fullName>
    </recommendedName>
</protein>
<sequence>MKNIIKRSLAVVVLSIATLASVSAKDFDMEVKKVDDRTVDLIIEKTSQPVDIAFVDANGVVLYKYSYKELPTSTKRYNFKDLPKGTYYFKVESATKIETIPVVVTQSETVINSDKKEITYKPHFRVDGDVVSINLLNIDESVVDIKVFDQTSNSLVHQEILQGKKSIGKRFDFSSVNDRRVYRLEVTHLGNTYYKTVSL</sequence>
<keyword evidence="1" id="KW-0732">Signal</keyword>
<dbReference type="AlphaFoldDB" id="K2Q335"/>
<dbReference type="STRING" id="555500.I215_08301"/>
<dbReference type="EMBL" id="AMSG01000009">
    <property type="protein sequence ID" value="EKF55231.1"/>
    <property type="molecule type" value="Genomic_DNA"/>
</dbReference>
<keyword evidence="3" id="KW-1185">Reference proteome</keyword>
<gene>
    <name evidence="2" type="ORF">I215_08301</name>
</gene>
<dbReference type="eggNOG" id="ENOG5033FAD">
    <property type="taxonomic scope" value="Bacteria"/>
</dbReference>
<evidence type="ECO:0000313" key="2">
    <source>
        <dbReference type="EMBL" id="EKF55231.1"/>
    </source>
</evidence>
<organism evidence="2 3">
    <name type="scientific">Galbibacter marinus</name>
    <dbReference type="NCBI Taxonomy" id="555500"/>
    <lineage>
        <taxon>Bacteria</taxon>
        <taxon>Pseudomonadati</taxon>
        <taxon>Bacteroidota</taxon>
        <taxon>Flavobacteriia</taxon>
        <taxon>Flavobacteriales</taxon>
        <taxon>Flavobacteriaceae</taxon>
        <taxon>Galbibacter</taxon>
    </lineage>
</organism>
<comment type="caution">
    <text evidence="2">The sequence shown here is derived from an EMBL/GenBank/DDBJ whole genome shotgun (WGS) entry which is preliminary data.</text>
</comment>